<dbReference type="EMBL" id="FQYN01000008">
    <property type="protein sequence ID" value="SHJ60054.1"/>
    <property type="molecule type" value="Genomic_DNA"/>
</dbReference>
<protein>
    <submittedName>
        <fullName evidence="1">Uncharacterized protein</fullName>
    </submittedName>
</protein>
<reference evidence="1 2" key="1">
    <citation type="submission" date="2016-11" db="EMBL/GenBank/DDBJ databases">
        <authorList>
            <person name="Jaros S."/>
            <person name="Januszkiewicz K."/>
            <person name="Wedrychowicz H."/>
        </authorList>
    </citation>
    <scope>NUCLEOTIDE SEQUENCE [LARGE SCALE GENOMIC DNA]</scope>
    <source>
        <strain evidence="1 2">DSM 21074</strain>
    </source>
</reference>
<dbReference type="Proteomes" id="UP000184418">
    <property type="component" value="Unassembled WGS sequence"/>
</dbReference>
<evidence type="ECO:0000313" key="2">
    <source>
        <dbReference type="Proteomes" id="UP000184418"/>
    </source>
</evidence>
<sequence length="127" mass="14544">MTSRMASYPSPQELIARVHLGKEVEQWLSHYNEADYTVIRWISVAKEEGQFGVTYFESFDEGDEEFHDVHEFSVIDPENEPCGTTHLFDSIEAVVAFAIENYGASAEKFVASGMIYQEYAKHLLKKK</sequence>
<gene>
    <name evidence="1" type="ORF">SAMN02745146_3488</name>
</gene>
<proteinExistence type="predicted"/>
<keyword evidence="2" id="KW-1185">Reference proteome</keyword>
<accession>A0A1M6KMH4</accession>
<dbReference type="AlphaFoldDB" id="A0A1M6KMH4"/>
<organism evidence="1 2">
    <name type="scientific">Hymenobacter daecheongensis DSM 21074</name>
    <dbReference type="NCBI Taxonomy" id="1121955"/>
    <lineage>
        <taxon>Bacteria</taxon>
        <taxon>Pseudomonadati</taxon>
        <taxon>Bacteroidota</taxon>
        <taxon>Cytophagia</taxon>
        <taxon>Cytophagales</taxon>
        <taxon>Hymenobacteraceae</taxon>
        <taxon>Hymenobacter</taxon>
    </lineage>
</organism>
<evidence type="ECO:0000313" key="1">
    <source>
        <dbReference type="EMBL" id="SHJ60054.1"/>
    </source>
</evidence>
<name>A0A1M6KMH4_9BACT</name>